<evidence type="ECO:0000313" key="2">
    <source>
        <dbReference type="Proteomes" id="UP000278627"/>
    </source>
</evidence>
<dbReference type="Proteomes" id="UP000278627">
    <property type="component" value="Unassembled WGS sequence"/>
</dbReference>
<evidence type="ECO:0000313" key="1">
    <source>
        <dbReference type="EMBL" id="VDN95262.1"/>
    </source>
</evidence>
<reference evidence="1 2" key="2">
    <citation type="submission" date="2018-11" db="EMBL/GenBank/DDBJ databases">
        <authorList>
            <consortium name="Pathogen Informatics"/>
        </authorList>
    </citation>
    <scope>NUCLEOTIDE SEQUENCE [LARGE SCALE GENOMIC DNA]</scope>
</reference>
<evidence type="ECO:0000313" key="3">
    <source>
        <dbReference type="WBParaSite" id="BPAG_0001414901-mRNA-1"/>
    </source>
</evidence>
<sequence length="86" mass="10233">MIEHPTLHPCRQPTLQHDTTRRQRLDVVSTPIRESYCIGDAMQLQRPGAGHFIHIPLRFSYFRFFFFLHLFFHVFDCVNLQSSSNK</sequence>
<keyword evidence="2" id="KW-1185">Reference proteome</keyword>
<organism evidence="3">
    <name type="scientific">Brugia pahangi</name>
    <name type="common">Filarial nematode worm</name>
    <dbReference type="NCBI Taxonomy" id="6280"/>
    <lineage>
        <taxon>Eukaryota</taxon>
        <taxon>Metazoa</taxon>
        <taxon>Ecdysozoa</taxon>
        <taxon>Nematoda</taxon>
        <taxon>Chromadorea</taxon>
        <taxon>Rhabditida</taxon>
        <taxon>Spirurina</taxon>
        <taxon>Spiruromorpha</taxon>
        <taxon>Filarioidea</taxon>
        <taxon>Onchocercidae</taxon>
        <taxon>Brugia</taxon>
    </lineage>
</organism>
<dbReference type="EMBL" id="UZAD01013512">
    <property type="protein sequence ID" value="VDN95262.1"/>
    <property type="molecule type" value="Genomic_DNA"/>
</dbReference>
<dbReference type="WBParaSite" id="BPAG_0001414901-mRNA-1">
    <property type="protein sequence ID" value="BPAG_0001414901-mRNA-1"/>
    <property type="gene ID" value="BPAG_0001414901"/>
</dbReference>
<accession>A0A0N4TYP8</accession>
<name>A0A0N4TYP8_BRUPA</name>
<proteinExistence type="predicted"/>
<gene>
    <name evidence="1" type="ORF">BPAG_LOCUS14077</name>
</gene>
<protein>
    <submittedName>
        <fullName evidence="1 3">Uncharacterized protein</fullName>
    </submittedName>
</protein>
<reference evidence="3" key="1">
    <citation type="submission" date="2017-02" db="UniProtKB">
        <authorList>
            <consortium name="WormBaseParasite"/>
        </authorList>
    </citation>
    <scope>IDENTIFICATION</scope>
</reference>
<dbReference type="AlphaFoldDB" id="A0A0N4TYP8"/>